<proteinExistence type="predicted"/>
<protein>
    <submittedName>
        <fullName evidence="1">Uncharacterized protein</fullName>
    </submittedName>
</protein>
<name>A0ABR4LSP4_9EURO</name>
<gene>
    <name evidence="1" type="ORF">BJX67DRAFT_352546</name>
</gene>
<evidence type="ECO:0000313" key="1">
    <source>
        <dbReference type="EMBL" id="KAL2867534.1"/>
    </source>
</evidence>
<dbReference type="RefSeq" id="XP_070886513.1">
    <property type="nucleotide sequence ID" value="XM_071029037.1"/>
</dbReference>
<dbReference type="GeneID" id="98144109"/>
<dbReference type="EMBL" id="JBFXLQ010000018">
    <property type="protein sequence ID" value="KAL2867534.1"/>
    <property type="molecule type" value="Genomic_DNA"/>
</dbReference>
<dbReference type="Proteomes" id="UP001610432">
    <property type="component" value="Unassembled WGS sequence"/>
</dbReference>
<organism evidence="1 2">
    <name type="scientific">Aspergillus lucknowensis</name>
    <dbReference type="NCBI Taxonomy" id="176173"/>
    <lineage>
        <taxon>Eukaryota</taxon>
        <taxon>Fungi</taxon>
        <taxon>Dikarya</taxon>
        <taxon>Ascomycota</taxon>
        <taxon>Pezizomycotina</taxon>
        <taxon>Eurotiomycetes</taxon>
        <taxon>Eurotiomycetidae</taxon>
        <taxon>Eurotiales</taxon>
        <taxon>Aspergillaceae</taxon>
        <taxon>Aspergillus</taxon>
        <taxon>Aspergillus subgen. Nidulantes</taxon>
    </lineage>
</organism>
<accession>A0ABR4LSP4</accession>
<comment type="caution">
    <text evidence="1">The sequence shown here is derived from an EMBL/GenBank/DDBJ whole genome shotgun (WGS) entry which is preliminary data.</text>
</comment>
<reference evidence="1 2" key="1">
    <citation type="submission" date="2024-07" db="EMBL/GenBank/DDBJ databases">
        <title>Section-level genome sequencing and comparative genomics of Aspergillus sections Usti and Cavernicolus.</title>
        <authorList>
            <consortium name="Lawrence Berkeley National Laboratory"/>
            <person name="Nybo J.L."/>
            <person name="Vesth T.C."/>
            <person name="Theobald S."/>
            <person name="Frisvad J.C."/>
            <person name="Larsen T.O."/>
            <person name="Kjaerboelling I."/>
            <person name="Rothschild-Mancinelli K."/>
            <person name="Lyhne E.K."/>
            <person name="Kogle M.E."/>
            <person name="Barry K."/>
            <person name="Clum A."/>
            <person name="Na H."/>
            <person name="Ledsgaard L."/>
            <person name="Lin J."/>
            <person name="Lipzen A."/>
            <person name="Kuo A."/>
            <person name="Riley R."/>
            <person name="Mondo S."/>
            <person name="Labutti K."/>
            <person name="Haridas S."/>
            <person name="Pangalinan J."/>
            <person name="Salamov A.A."/>
            <person name="Simmons B.A."/>
            <person name="Magnuson J.K."/>
            <person name="Chen J."/>
            <person name="Drula E."/>
            <person name="Henrissat B."/>
            <person name="Wiebenga A."/>
            <person name="Lubbers R.J."/>
            <person name="Gomes A.C."/>
            <person name="Macurrencykelacurrency M.R."/>
            <person name="Stajich J."/>
            <person name="Grigoriev I.V."/>
            <person name="Mortensen U.H."/>
            <person name="De Vries R.P."/>
            <person name="Baker S.E."/>
            <person name="Andersen M.R."/>
        </authorList>
    </citation>
    <scope>NUCLEOTIDE SEQUENCE [LARGE SCALE GENOMIC DNA]</scope>
    <source>
        <strain evidence="1 2">CBS 449.75</strain>
    </source>
</reference>
<sequence length="243" mass="28076">MSDPSTYVPPWIRYMQDDTGTWGLLIYRCASYHNPERWARYRAALDRIWDASWEYWWRSYQHIGVTEEMYEMVKSRMELVWVEGEEMQGWGVDEVRSAFTRLRDAMPSSEEEPRLAQDPWNLDLPIPYHKDRNSALLVDEACVSSLLGPEDGEVPLPETETKSAVRKRGREGYVVAVDARYRPGLGYVSGKAPVPYSGWAKIGTGVIFTELVHRRVYVNSLVPLDTIYSQAFEREISGGVWWG</sequence>
<evidence type="ECO:0000313" key="2">
    <source>
        <dbReference type="Proteomes" id="UP001610432"/>
    </source>
</evidence>
<keyword evidence="2" id="KW-1185">Reference proteome</keyword>